<reference evidence="2" key="2">
    <citation type="submission" date="2016-04" db="EMBL/GenBank/DDBJ databases">
        <title>First Complete Genome Sequence of a Subdivision 6 Acidobacterium.</title>
        <authorList>
            <person name="Huang S."/>
            <person name="Vieira S."/>
            <person name="Bunk B."/>
            <person name="Riedel T."/>
            <person name="Sproeer C."/>
            <person name="Overmann J."/>
        </authorList>
    </citation>
    <scope>NUCLEOTIDE SEQUENCE [LARGE SCALE GENOMIC DNA]</scope>
    <source>
        <strain evidence="2">DSM 100886 HEG_-6_39</strain>
    </source>
</reference>
<dbReference type="InterPro" id="IPR058347">
    <property type="entry name" value="DUF8034"/>
</dbReference>
<keyword evidence="2" id="KW-1185">Reference proteome</keyword>
<protein>
    <submittedName>
        <fullName evidence="1">Uncharacterized protein</fullName>
    </submittedName>
</protein>
<reference evidence="1 2" key="1">
    <citation type="journal article" date="2016" name="Genome Announc.">
        <title>First Complete Genome Sequence of a Subdivision 6 Acidobacterium Strain.</title>
        <authorList>
            <person name="Huang S."/>
            <person name="Vieira S."/>
            <person name="Bunk B."/>
            <person name="Riedel T."/>
            <person name="Sproer C."/>
            <person name="Overmann J."/>
        </authorList>
    </citation>
    <scope>NUCLEOTIDE SEQUENCE [LARGE SCALE GENOMIC DNA]</scope>
    <source>
        <strain evidence="2">DSM 100886 HEG_-6_39</strain>
    </source>
</reference>
<dbReference type="KEGG" id="abac:LuPra_00905"/>
<gene>
    <name evidence="1" type="ORF">LuPra_00905</name>
</gene>
<organism evidence="1 2">
    <name type="scientific">Luteitalea pratensis</name>
    <dbReference type="NCBI Taxonomy" id="1855912"/>
    <lineage>
        <taxon>Bacteria</taxon>
        <taxon>Pseudomonadati</taxon>
        <taxon>Acidobacteriota</taxon>
        <taxon>Vicinamibacteria</taxon>
        <taxon>Vicinamibacterales</taxon>
        <taxon>Vicinamibacteraceae</taxon>
        <taxon>Luteitalea</taxon>
    </lineage>
</organism>
<dbReference type="EMBL" id="CP015136">
    <property type="protein sequence ID" value="AMY07725.1"/>
    <property type="molecule type" value="Genomic_DNA"/>
</dbReference>
<dbReference type="AlphaFoldDB" id="A0A143PGR7"/>
<sequence>MASLDWHQVHRVHLLVAALGLSIGLGAQAADVTVRVQTRMEPARWAVLERRLLASNVPAAREFFEKYYDHRGYLKAFVRWGANDGPDDAFEHFNRWPELHALGANDEVLRMYTQGHEGLLKQYTEARTTEVPIARQGMYAKEFIVQSDWMHHGEGLQLFNRMGLSTPQDATYRARARRFAGFYMAEDPGAPNYDPKLKIIRSMQNGSRGPMLRQATALDWVGDPFDVAKFDAEHGESTFKQFLAHYEDYTDVAGDHFLNLAATTLATNAYLLTGDQKYRRWVVDYMDAWLNRMRENGGIIPSHIGLDGTIGGADKKWWAGAYGWGFSPINPVTGRREDRNRIGWALPGFGNALLLTGEQKYVDAWRSMTASVNAHARGEGTERQFPTMYGADGWYGWRSTPWDAGAVDVWYWSQKPEDLPRAPAPRSLPTGSGAYTSLGTASWISFLHGEKSTYPEEALQWDLDLIDKRLVAMRKDATPPDRRLADNMLDYNPVAAESLVQLMWGALMPGRNGGLVNARLRYFDPDRQRAGVPEDVAVLVSELSDTQTKVTLVNLNPSVARRVVVQGGAYAEHQIESVGRGSTSTSIQAPHFTVHLDPGCGETLVLTMKRYANAPTARHPWQRP</sequence>
<evidence type="ECO:0000313" key="1">
    <source>
        <dbReference type="EMBL" id="AMY07725.1"/>
    </source>
</evidence>
<dbReference type="Pfam" id="PF26099">
    <property type="entry name" value="DUF8034"/>
    <property type="match status" value="2"/>
</dbReference>
<dbReference type="Proteomes" id="UP000076079">
    <property type="component" value="Chromosome"/>
</dbReference>
<accession>A0A143PGR7</accession>
<dbReference type="PATRIC" id="fig|1813736.3.peg.948"/>
<dbReference type="RefSeq" id="WP_234800722.1">
    <property type="nucleotide sequence ID" value="NZ_CP015136.1"/>
</dbReference>
<name>A0A143PGR7_LUTPR</name>
<evidence type="ECO:0000313" key="2">
    <source>
        <dbReference type="Proteomes" id="UP000076079"/>
    </source>
</evidence>
<proteinExistence type="predicted"/>